<proteinExistence type="predicted"/>
<sequence length="540" mass="60458">MVSGERPAARIELTACAAALPRDRRICYRRTESTFRDANAVKPERPDPTENAPADVRVVRELGKGRAATARLVDATFRDGSTVRCVEKVFCPGRLTRAIYRIFFFAPFAYQFNRDAILACFYRRRVAAERLRRAGVDVDVAAPLYVRFDATAPGWVLAAEHIDGRGVRPTAPDQAAGEIDQLIGVMHDAKDALIRTGLNGSGWQVDPRALVSTANLLRRGQRYTIIDLESGIPAILVPKYWLLAAGQRTWPPFDDLDADTLRSQASDDGADVEALIDHTARWKASEPAPLRLDTWRRWAAKTLRHVSRSARATWHLLTRRRYQTYVGLRYIRRSIRRWEGEQRIGPLEASDLSRQVDANEVATYARGMALHLAIKACSPWVVPAKYGGVIAAVLTGNAWFLLPWLLLPLARAVVTLSSWLACGRSVRHTEALLWGCLPTVGSLAFPVQIFIRRPALAHFLIRDFASRIGRRLPIYGGKDSRTEMMLIRWSDRIVVAIAWVFKTDMSQQRVADHGATVGPSQLEHDALKHDALEHTTNRAA</sequence>
<accession>A0A518HLL9</accession>
<gene>
    <name evidence="1" type="ORF">Enr13x_15940</name>
</gene>
<reference evidence="1 2" key="1">
    <citation type="submission" date="2019-03" db="EMBL/GenBank/DDBJ databases">
        <title>Deep-cultivation of Planctomycetes and their phenomic and genomic characterization uncovers novel biology.</title>
        <authorList>
            <person name="Wiegand S."/>
            <person name="Jogler M."/>
            <person name="Boedeker C."/>
            <person name="Pinto D."/>
            <person name="Vollmers J."/>
            <person name="Rivas-Marin E."/>
            <person name="Kohn T."/>
            <person name="Peeters S.H."/>
            <person name="Heuer A."/>
            <person name="Rast P."/>
            <person name="Oberbeckmann S."/>
            <person name="Bunk B."/>
            <person name="Jeske O."/>
            <person name="Meyerdierks A."/>
            <person name="Storesund J.E."/>
            <person name="Kallscheuer N."/>
            <person name="Luecker S."/>
            <person name="Lage O.M."/>
            <person name="Pohl T."/>
            <person name="Merkel B.J."/>
            <person name="Hornburger P."/>
            <person name="Mueller R.-W."/>
            <person name="Bruemmer F."/>
            <person name="Labrenz M."/>
            <person name="Spormann A.M."/>
            <person name="Op den Camp H."/>
            <person name="Overmann J."/>
            <person name="Amann R."/>
            <person name="Jetten M.S.M."/>
            <person name="Mascher T."/>
            <person name="Medema M.H."/>
            <person name="Devos D.P."/>
            <person name="Kaster A.-K."/>
            <person name="Ovreas L."/>
            <person name="Rohde M."/>
            <person name="Galperin M.Y."/>
            <person name="Jogler C."/>
        </authorList>
    </citation>
    <scope>NUCLEOTIDE SEQUENCE [LARGE SCALE GENOMIC DNA]</scope>
    <source>
        <strain evidence="1 2">Enr13</strain>
    </source>
</reference>
<dbReference type="AlphaFoldDB" id="A0A518HLL9"/>
<keyword evidence="2" id="KW-1185">Reference proteome</keyword>
<organism evidence="1 2">
    <name type="scientific">Stieleria neptunia</name>
    <dbReference type="NCBI Taxonomy" id="2527979"/>
    <lineage>
        <taxon>Bacteria</taxon>
        <taxon>Pseudomonadati</taxon>
        <taxon>Planctomycetota</taxon>
        <taxon>Planctomycetia</taxon>
        <taxon>Pirellulales</taxon>
        <taxon>Pirellulaceae</taxon>
        <taxon>Stieleria</taxon>
    </lineage>
</organism>
<dbReference type="KEGG" id="snep:Enr13x_15940"/>
<name>A0A518HLL9_9BACT</name>
<protein>
    <submittedName>
        <fullName evidence="1">Uncharacterized protein</fullName>
    </submittedName>
</protein>
<evidence type="ECO:0000313" key="1">
    <source>
        <dbReference type="EMBL" id="QDV41751.1"/>
    </source>
</evidence>
<dbReference type="EMBL" id="CP037423">
    <property type="protein sequence ID" value="QDV41751.1"/>
    <property type="molecule type" value="Genomic_DNA"/>
</dbReference>
<evidence type="ECO:0000313" key="2">
    <source>
        <dbReference type="Proteomes" id="UP000319004"/>
    </source>
</evidence>
<dbReference type="Proteomes" id="UP000319004">
    <property type="component" value="Chromosome"/>
</dbReference>